<comment type="similarity">
    <text evidence="1">Belongs to the short-chain dehydrogenases/reductases (SDR) family.</text>
</comment>
<organism evidence="3 4">
    <name type="scientific">Glaciimonas soli</name>
    <dbReference type="NCBI Taxonomy" id="2590999"/>
    <lineage>
        <taxon>Bacteria</taxon>
        <taxon>Pseudomonadati</taxon>
        <taxon>Pseudomonadota</taxon>
        <taxon>Betaproteobacteria</taxon>
        <taxon>Burkholderiales</taxon>
        <taxon>Oxalobacteraceae</taxon>
        <taxon>Glaciimonas</taxon>
    </lineage>
</organism>
<dbReference type="Proteomes" id="UP000451565">
    <property type="component" value="Unassembled WGS sequence"/>
</dbReference>
<keyword evidence="2" id="KW-0560">Oxidoreductase</keyword>
<gene>
    <name evidence="3" type="ORF">GEV47_13705</name>
</gene>
<evidence type="ECO:0000256" key="2">
    <source>
        <dbReference type="ARBA" id="ARBA00023002"/>
    </source>
</evidence>
<dbReference type="InterPro" id="IPR036291">
    <property type="entry name" value="NAD(P)-bd_dom_sf"/>
</dbReference>
<evidence type="ECO:0000313" key="3">
    <source>
        <dbReference type="EMBL" id="MQR01730.1"/>
    </source>
</evidence>
<proteinExistence type="inferred from homology"/>
<dbReference type="Pfam" id="PF00106">
    <property type="entry name" value="adh_short"/>
    <property type="match status" value="1"/>
</dbReference>
<name>A0A843YRI3_9BURK</name>
<reference evidence="3 4" key="1">
    <citation type="submission" date="2019-10" db="EMBL/GenBank/DDBJ databases">
        <title>Glaciimonas soli sp. nov., a psychrophilic bacterium isolated from the forest soil of a high elevation mountain in Taiwan.</title>
        <authorList>
            <person name="Wang L.-T."/>
            <person name="Shieh W.Y."/>
        </authorList>
    </citation>
    <scope>NUCLEOTIDE SEQUENCE [LARGE SCALE GENOMIC DNA]</scope>
    <source>
        <strain evidence="3 4">GS1</strain>
    </source>
</reference>
<dbReference type="AlphaFoldDB" id="A0A843YRI3"/>
<dbReference type="EMBL" id="WINI01000007">
    <property type="protein sequence ID" value="MQR01730.1"/>
    <property type="molecule type" value="Genomic_DNA"/>
</dbReference>
<accession>A0A843YRI3</accession>
<evidence type="ECO:0000256" key="1">
    <source>
        <dbReference type="ARBA" id="ARBA00006484"/>
    </source>
</evidence>
<dbReference type="SUPFAM" id="SSF51735">
    <property type="entry name" value="NAD(P)-binding Rossmann-fold domains"/>
    <property type="match status" value="1"/>
</dbReference>
<dbReference type="RefSeq" id="WP_153235323.1">
    <property type="nucleotide sequence ID" value="NZ_WINI01000007.1"/>
</dbReference>
<keyword evidence="4" id="KW-1185">Reference proteome</keyword>
<dbReference type="PANTHER" id="PTHR43639">
    <property type="entry name" value="OXIDOREDUCTASE, SHORT-CHAIN DEHYDROGENASE/REDUCTASE FAMILY (AFU_ORTHOLOGUE AFUA_5G02870)"/>
    <property type="match status" value="1"/>
</dbReference>
<sequence length="53" mass="5436">MQQPVIIITGAGRGIGAATAKLAAAKGYAVCVNYLHNQSPAQRVVEDIIRSGG</sequence>
<protein>
    <submittedName>
        <fullName evidence="3">SDR family NAD(P)-dependent oxidoreductase</fullName>
    </submittedName>
</protein>
<comment type="caution">
    <text evidence="3">The sequence shown here is derived from an EMBL/GenBank/DDBJ whole genome shotgun (WGS) entry which is preliminary data.</text>
</comment>
<dbReference type="GO" id="GO:0016491">
    <property type="term" value="F:oxidoreductase activity"/>
    <property type="evidence" value="ECO:0007669"/>
    <property type="project" value="UniProtKB-KW"/>
</dbReference>
<dbReference type="InterPro" id="IPR002347">
    <property type="entry name" value="SDR_fam"/>
</dbReference>
<evidence type="ECO:0000313" key="4">
    <source>
        <dbReference type="Proteomes" id="UP000451565"/>
    </source>
</evidence>
<dbReference type="Gene3D" id="3.40.50.720">
    <property type="entry name" value="NAD(P)-binding Rossmann-like Domain"/>
    <property type="match status" value="1"/>
</dbReference>
<dbReference type="PANTHER" id="PTHR43639:SF1">
    <property type="entry name" value="SHORT-CHAIN DEHYDROGENASE_REDUCTASE FAMILY PROTEIN"/>
    <property type="match status" value="1"/>
</dbReference>